<comment type="catalytic activity">
    <reaction evidence="1 11">
        <text>AMP + diphosphate = 5-phospho-alpha-D-ribose 1-diphosphate + adenine</text>
        <dbReference type="Rhea" id="RHEA:16609"/>
        <dbReference type="ChEBI" id="CHEBI:16708"/>
        <dbReference type="ChEBI" id="CHEBI:33019"/>
        <dbReference type="ChEBI" id="CHEBI:58017"/>
        <dbReference type="ChEBI" id="CHEBI:456215"/>
        <dbReference type="EC" id="2.4.2.7"/>
    </reaction>
</comment>
<dbReference type="NCBIfam" id="NF002634">
    <property type="entry name" value="PRK02304.1-3"/>
    <property type="match status" value="1"/>
</dbReference>
<dbReference type="PANTHER" id="PTHR11776">
    <property type="entry name" value="ADENINE PHOSPHORIBOSYLTRANSFERASE"/>
    <property type="match status" value="1"/>
</dbReference>
<comment type="similarity">
    <text evidence="4 11">Belongs to the purine/pyrimidine phosphoribosyltransferase family.</text>
</comment>
<dbReference type="Gene3D" id="3.40.50.2020">
    <property type="match status" value="1"/>
</dbReference>
<evidence type="ECO:0000256" key="4">
    <source>
        <dbReference type="ARBA" id="ARBA00008391"/>
    </source>
</evidence>
<comment type="subcellular location">
    <subcellularLocation>
        <location evidence="2 11">Cytoplasm</location>
    </subcellularLocation>
</comment>
<dbReference type="EMBL" id="CP063982">
    <property type="protein sequence ID" value="UOD50053.1"/>
    <property type="molecule type" value="Genomic_DNA"/>
</dbReference>
<accession>A0ABY4AID5</accession>
<keyword evidence="9 11" id="KW-0808">Transferase</keyword>
<dbReference type="HAMAP" id="MF_00004">
    <property type="entry name" value="Aden_phosphoribosyltr"/>
    <property type="match status" value="1"/>
</dbReference>
<evidence type="ECO:0000313" key="14">
    <source>
        <dbReference type="Proteomes" id="UP000831607"/>
    </source>
</evidence>
<keyword evidence="14" id="KW-1185">Reference proteome</keyword>
<keyword evidence="10 11" id="KW-0660">Purine salvage</keyword>
<dbReference type="Proteomes" id="UP000831607">
    <property type="component" value="Chromosome"/>
</dbReference>
<evidence type="ECO:0000256" key="5">
    <source>
        <dbReference type="ARBA" id="ARBA00011738"/>
    </source>
</evidence>
<evidence type="ECO:0000256" key="9">
    <source>
        <dbReference type="ARBA" id="ARBA00022679"/>
    </source>
</evidence>
<keyword evidence="7 11" id="KW-0963">Cytoplasm</keyword>
<dbReference type="NCBIfam" id="NF002636">
    <property type="entry name" value="PRK02304.1-5"/>
    <property type="match status" value="1"/>
</dbReference>
<evidence type="ECO:0000256" key="2">
    <source>
        <dbReference type="ARBA" id="ARBA00004496"/>
    </source>
</evidence>
<gene>
    <name evidence="11" type="primary">apt</name>
    <name evidence="13" type="ORF">DHf2319_11525</name>
</gene>
<dbReference type="InterPro" id="IPR029057">
    <property type="entry name" value="PRTase-like"/>
</dbReference>
<evidence type="ECO:0000256" key="7">
    <source>
        <dbReference type="ARBA" id="ARBA00022490"/>
    </source>
</evidence>
<evidence type="ECO:0000259" key="12">
    <source>
        <dbReference type="Pfam" id="PF00156"/>
    </source>
</evidence>
<evidence type="ECO:0000313" key="13">
    <source>
        <dbReference type="EMBL" id="UOD50053.1"/>
    </source>
</evidence>
<dbReference type="InterPro" id="IPR050120">
    <property type="entry name" value="Adenine_PRTase"/>
</dbReference>
<evidence type="ECO:0000256" key="6">
    <source>
        <dbReference type="ARBA" id="ARBA00011893"/>
    </source>
</evidence>
<organism evidence="13 14">
    <name type="scientific">Orrella daihaiensis</name>
    <dbReference type="NCBI Taxonomy" id="2782176"/>
    <lineage>
        <taxon>Bacteria</taxon>
        <taxon>Pseudomonadati</taxon>
        <taxon>Pseudomonadota</taxon>
        <taxon>Betaproteobacteria</taxon>
        <taxon>Burkholderiales</taxon>
        <taxon>Alcaligenaceae</taxon>
        <taxon>Orrella</taxon>
    </lineage>
</organism>
<evidence type="ECO:0000256" key="3">
    <source>
        <dbReference type="ARBA" id="ARBA00004659"/>
    </source>
</evidence>
<dbReference type="InterPro" id="IPR000836">
    <property type="entry name" value="PRTase_dom"/>
</dbReference>
<dbReference type="Pfam" id="PF00156">
    <property type="entry name" value="Pribosyltran"/>
    <property type="match status" value="1"/>
</dbReference>
<protein>
    <recommendedName>
        <fullName evidence="6 11">Adenine phosphoribosyltransferase</fullName>
        <shortName evidence="11">APRT</shortName>
        <ecNumber evidence="6 11">2.4.2.7</ecNumber>
    </recommendedName>
</protein>
<dbReference type="InterPro" id="IPR005764">
    <property type="entry name" value="Ade_phspho_trans"/>
</dbReference>
<keyword evidence="8 11" id="KW-0328">Glycosyltransferase</keyword>
<dbReference type="CDD" id="cd06223">
    <property type="entry name" value="PRTases_typeI"/>
    <property type="match status" value="1"/>
</dbReference>
<dbReference type="NCBIfam" id="TIGR01090">
    <property type="entry name" value="apt"/>
    <property type="match status" value="1"/>
</dbReference>
<dbReference type="RefSeq" id="WP_243478450.1">
    <property type="nucleotide sequence ID" value="NZ_CP063982.1"/>
</dbReference>
<comment type="subunit">
    <text evidence="5 11">Homodimer.</text>
</comment>
<evidence type="ECO:0000256" key="10">
    <source>
        <dbReference type="ARBA" id="ARBA00022726"/>
    </source>
</evidence>
<evidence type="ECO:0000256" key="1">
    <source>
        <dbReference type="ARBA" id="ARBA00000868"/>
    </source>
</evidence>
<comment type="pathway">
    <text evidence="3 11">Purine metabolism; AMP biosynthesis via salvage pathway; AMP from adenine: step 1/1.</text>
</comment>
<dbReference type="EC" id="2.4.2.7" evidence="6 11"/>
<proteinExistence type="inferred from homology"/>
<dbReference type="PANTHER" id="PTHR11776:SF7">
    <property type="entry name" value="PHOSPHORIBOSYLTRANSFERASE DOMAIN-CONTAINING PROTEIN"/>
    <property type="match status" value="1"/>
</dbReference>
<dbReference type="SUPFAM" id="SSF53271">
    <property type="entry name" value="PRTase-like"/>
    <property type="match status" value="1"/>
</dbReference>
<name>A0ABY4AID5_9BURK</name>
<dbReference type="GO" id="GO:0003999">
    <property type="term" value="F:adenine phosphoribosyltransferase activity"/>
    <property type="evidence" value="ECO:0007669"/>
    <property type="project" value="UniProtKB-EC"/>
</dbReference>
<reference evidence="13 14" key="1">
    <citation type="submission" date="2020-11" db="EMBL/GenBank/DDBJ databases">
        <title>Algicoccus daihaiensis sp.nov., isolated from Daihai Lake in Inner Mongolia.</title>
        <authorList>
            <person name="Kai J."/>
        </authorList>
    </citation>
    <scope>NUCLEOTIDE SEQUENCE [LARGE SCALE GENOMIC DNA]</scope>
    <source>
        <strain evidence="14">f23</strain>
    </source>
</reference>
<evidence type="ECO:0000256" key="8">
    <source>
        <dbReference type="ARBA" id="ARBA00022676"/>
    </source>
</evidence>
<feature type="domain" description="Phosphoribosyltransferase" evidence="12">
    <location>
        <begin position="45"/>
        <end position="149"/>
    </location>
</feature>
<comment type="function">
    <text evidence="11">Catalyzes a salvage reaction resulting in the formation of AMP, that is energically less costly than de novo synthesis.</text>
</comment>
<sequence length="175" mass="18958">MPIKSLVRTIPNHPKPGIMFRDITTLLKDPVGFRITIQELVSRYLDWGIQKVVGIESRGFILAAPLAYAIGAGFVPIRKPGKLPADTIGHDYELEYGSDRVEIHTDAIAPSERVLLVDDLIATGGTALASVELIDQLGGQTVECAFVISLPDLGGVKLLQERGLDCHVLAEFEGD</sequence>
<evidence type="ECO:0000256" key="11">
    <source>
        <dbReference type="HAMAP-Rule" id="MF_00004"/>
    </source>
</evidence>